<dbReference type="Pfam" id="PF03766">
    <property type="entry name" value="Remorin_N"/>
    <property type="match status" value="1"/>
</dbReference>
<comment type="similarity">
    <text evidence="1">Belongs to the remorin family.</text>
</comment>
<dbReference type="EMBL" id="CACRZD030000007">
    <property type="protein sequence ID" value="CAA6662658.1"/>
    <property type="molecule type" value="Genomic_DNA"/>
</dbReference>
<gene>
    <name evidence="6" type="ORF">SI7747_07009043</name>
</gene>
<feature type="coiled-coil region" evidence="2">
    <location>
        <begin position="103"/>
        <end position="130"/>
    </location>
</feature>
<dbReference type="Proteomes" id="UP001189122">
    <property type="component" value="Unassembled WGS sequence"/>
</dbReference>
<keyword evidence="2" id="KW-0175">Coiled coil</keyword>
<feature type="domain" description="Remorin N-terminal" evidence="5">
    <location>
        <begin position="14"/>
        <end position="64"/>
    </location>
</feature>
<evidence type="ECO:0000259" key="4">
    <source>
        <dbReference type="Pfam" id="PF03763"/>
    </source>
</evidence>
<feature type="region of interest" description="Disordered" evidence="3">
    <location>
        <begin position="1"/>
        <end position="37"/>
    </location>
</feature>
<protein>
    <submittedName>
        <fullName evidence="6">Uncharacterized protein</fullName>
    </submittedName>
</protein>
<dbReference type="InterPro" id="IPR005518">
    <property type="entry name" value="Remorin_N"/>
</dbReference>
<evidence type="ECO:0000256" key="2">
    <source>
        <dbReference type="SAM" id="Coils"/>
    </source>
</evidence>
<dbReference type="Pfam" id="PF03763">
    <property type="entry name" value="Remorin_C"/>
    <property type="match status" value="1"/>
</dbReference>
<keyword evidence="7" id="KW-1185">Reference proteome</keyword>
<sequence>MGGEPEKAEAAPPEDAAVVKAVDPPAPEEKTDDSKALVLVEKVADSPVEKGSGSINRDAVLARVETEKKESLLKAWEENEKAKVENWAQKKLSAVSSWEKTKKASVEAELTKVEESLEKKKAEYAEKKKNKVAAIHKTAEEKRAMLEAKKGEDLLKVEELAAKHRIKGFIPKKTLGCFGAEELPLPLSLFISVNGVVYARTLVRCVLPMTSQIIICG</sequence>
<accession>A0A7I8IXT9</accession>
<reference evidence="6 7" key="1">
    <citation type="submission" date="2019-12" db="EMBL/GenBank/DDBJ databases">
        <authorList>
            <person name="Scholz U."/>
            <person name="Mascher M."/>
            <person name="Fiebig A."/>
        </authorList>
    </citation>
    <scope>NUCLEOTIDE SEQUENCE</scope>
</reference>
<proteinExistence type="inferred from homology"/>
<dbReference type="EMBL" id="LR743594">
    <property type="protein sequence ID" value="CAA2623095.1"/>
    <property type="molecule type" value="Genomic_DNA"/>
</dbReference>
<evidence type="ECO:0000313" key="7">
    <source>
        <dbReference type="Proteomes" id="UP001189122"/>
    </source>
</evidence>
<dbReference type="PANTHER" id="PTHR31775">
    <property type="entry name" value="OS02G0117200 PROTEIN"/>
    <property type="match status" value="1"/>
</dbReference>
<evidence type="ECO:0000259" key="5">
    <source>
        <dbReference type="Pfam" id="PF03766"/>
    </source>
</evidence>
<evidence type="ECO:0000256" key="1">
    <source>
        <dbReference type="ARBA" id="ARBA00005711"/>
    </source>
</evidence>
<dbReference type="PANTHER" id="PTHR31775:SF5">
    <property type="entry name" value="REMORIN 1.4"/>
    <property type="match status" value="1"/>
</dbReference>
<evidence type="ECO:0000313" key="6">
    <source>
        <dbReference type="EMBL" id="CAA2623095.1"/>
    </source>
</evidence>
<dbReference type="AlphaFoldDB" id="A0A7I8IXT9"/>
<organism evidence="6">
    <name type="scientific">Spirodela intermedia</name>
    <name type="common">Intermediate duckweed</name>
    <dbReference type="NCBI Taxonomy" id="51605"/>
    <lineage>
        <taxon>Eukaryota</taxon>
        <taxon>Viridiplantae</taxon>
        <taxon>Streptophyta</taxon>
        <taxon>Embryophyta</taxon>
        <taxon>Tracheophyta</taxon>
        <taxon>Spermatophyta</taxon>
        <taxon>Magnoliopsida</taxon>
        <taxon>Liliopsida</taxon>
        <taxon>Araceae</taxon>
        <taxon>Lemnoideae</taxon>
        <taxon>Spirodela</taxon>
    </lineage>
</organism>
<dbReference type="InterPro" id="IPR005516">
    <property type="entry name" value="Remorin_C"/>
</dbReference>
<evidence type="ECO:0000256" key="3">
    <source>
        <dbReference type="SAM" id="MobiDB-lite"/>
    </source>
</evidence>
<feature type="compositionally biased region" description="Low complexity" evidence="3">
    <location>
        <begin position="10"/>
        <end position="23"/>
    </location>
</feature>
<feature type="domain" description="Remorin C-terminal" evidence="4">
    <location>
        <begin position="67"/>
        <end position="173"/>
    </location>
</feature>
<name>A0A7I8IXT9_SPIIN</name>